<dbReference type="OrthoDB" id="1434354at2759"/>
<dbReference type="AlphaFoldDB" id="A0A183CZF8"/>
<keyword evidence="2" id="KW-1185">Reference proteome</keyword>
<dbReference type="InterPro" id="IPR036865">
    <property type="entry name" value="CRAL-TRIO_dom_sf"/>
</dbReference>
<dbReference type="EMBL" id="UYRT01002465">
    <property type="protein sequence ID" value="VDK31083.1"/>
    <property type="molecule type" value="Genomic_DNA"/>
</dbReference>
<dbReference type="WBParaSite" id="GPUH_0000185301-mRNA-1">
    <property type="protein sequence ID" value="GPUH_0000185301-mRNA-1"/>
    <property type="gene ID" value="GPUH_0000185301"/>
</dbReference>
<evidence type="ECO:0000313" key="1">
    <source>
        <dbReference type="EMBL" id="VDK31083.1"/>
    </source>
</evidence>
<gene>
    <name evidence="1" type="ORF">GPUH_LOCUS1849</name>
</gene>
<dbReference type="Gene3D" id="3.40.525.10">
    <property type="entry name" value="CRAL-TRIO lipid binding domain"/>
    <property type="match status" value="1"/>
</dbReference>
<accession>A0A183CZF8</accession>
<evidence type="ECO:0000313" key="2">
    <source>
        <dbReference type="Proteomes" id="UP000271098"/>
    </source>
</evidence>
<proteinExistence type="predicted"/>
<dbReference type="Proteomes" id="UP000271098">
    <property type="component" value="Unassembled WGS sequence"/>
</dbReference>
<reference evidence="1 2" key="2">
    <citation type="submission" date="2018-11" db="EMBL/GenBank/DDBJ databases">
        <authorList>
            <consortium name="Pathogen Informatics"/>
        </authorList>
    </citation>
    <scope>NUCLEOTIDE SEQUENCE [LARGE SCALE GENOMIC DNA]</scope>
</reference>
<evidence type="ECO:0000313" key="3">
    <source>
        <dbReference type="WBParaSite" id="GPUH_0000185301-mRNA-1"/>
    </source>
</evidence>
<protein>
    <submittedName>
        <fullName evidence="3">DUF772 domain-containing protein</fullName>
    </submittedName>
</protein>
<reference evidence="3" key="1">
    <citation type="submission" date="2016-06" db="UniProtKB">
        <authorList>
            <consortium name="WormBaseParasite"/>
        </authorList>
    </citation>
    <scope>IDENTIFICATION</scope>
</reference>
<organism evidence="3">
    <name type="scientific">Gongylonema pulchrum</name>
    <dbReference type="NCBI Taxonomy" id="637853"/>
    <lineage>
        <taxon>Eukaryota</taxon>
        <taxon>Metazoa</taxon>
        <taxon>Ecdysozoa</taxon>
        <taxon>Nematoda</taxon>
        <taxon>Chromadorea</taxon>
        <taxon>Rhabditida</taxon>
        <taxon>Spirurina</taxon>
        <taxon>Spiruromorpha</taxon>
        <taxon>Spiruroidea</taxon>
        <taxon>Gongylonematidae</taxon>
        <taxon>Gongylonema</taxon>
    </lineage>
</organism>
<dbReference type="InterPro" id="IPR036273">
    <property type="entry name" value="CRAL/TRIO_N_dom_sf"/>
</dbReference>
<name>A0A183CZF8_9BILA</name>
<sequence length="79" mass="9222">MAPSEGDDELFGTGGEDLRSIYAVEIAKFRKRVGPILQKYPRYDTDFALLRWLRGCKYDIGTENTKERYPSWCIWVKTV</sequence>
<dbReference type="SUPFAM" id="SSF46938">
    <property type="entry name" value="CRAL/TRIO N-terminal domain"/>
    <property type="match status" value="1"/>
</dbReference>